<name>A0ABT3LCG9_9CYAN</name>
<gene>
    <name evidence="2" type="ORF">K4A83_21370</name>
</gene>
<feature type="compositionally biased region" description="Low complexity" evidence="1">
    <location>
        <begin position="13"/>
        <end position="31"/>
    </location>
</feature>
<sequence length="160" mass="17304">PQAPAPSPKPLTSPAQAPQQSSPSRPSPVVSEAKPAPSVQRSSRPITQQPQNNPAPVAVPRSTQPTVTPAASAGTYRAPQPISSNDLEKMPVNADVAQQVRHLRQAVKQGDLEPTPQLREIRQRISGLQNELEGTEEARHVRQYLENLRSSNVSQAKLPQ</sequence>
<organism evidence="2 3">
    <name type="scientific">Spirulina subsalsa FACHB-351</name>
    <dbReference type="NCBI Taxonomy" id="234711"/>
    <lineage>
        <taxon>Bacteria</taxon>
        <taxon>Bacillati</taxon>
        <taxon>Cyanobacteriota</taxon>
        <taxon>Cyanophyceae</taxon>
        <taxon>Spirulinales</taxon>
        <taxon>Spirulinaceae</taxon>
        <taxon>Spirulina</taxon>
    </lineage>
</organism>
<comment type="caution">
    <text evidence="2">The sequence shown here is derived from an EMBL/GenBank/DDBJ whole genome shotgun (WGS) entry which is preliminary data.</text>
</comment>
<feature type="region of interest" description="Disordered" evidence="1">
    <location>
        <begin position="1"/>
        <end position="91"/>
    </location>
</feature>
<evidence type="ECO:0000256" key="1">
    <source>
        <dbReference type="SAM" id="MobiDB-lite"/>
    </source>
</evidence>
<reference evidence="2 3" key="1">
    <citation type="submission" date="2021-08" db="EMBL/GenBank/DDBJ databases">
        <title>Draft genome sequence of Spirulina subsalsa with high tolerance to salinity and hype-accumulation of phycocyanin.</title>
        <authorList>
            <person name="Pei H."/>
            <person name="Jiang L."/>
        </authorList>
    </citation>
    <scope>NUCLEOTIDE SEQUENCE [LARGE SCALE GENOMIC DNA]</scope>
    <source>
        <strain evidence="2 3">FACHB-351</strain>
    </source>
</reference>
<evidence type="ECO:0000313" key="2">
    <source>
        <dbReference type="EMBL" id="MCW6038799.1"/>
    </source>
</evidence>
<dbReference type="EMBL" id="JAIHOM010000179">
    <property type="protein sequence ID" value="MCW6038799.1"/>
    <property type="molecule type" value="Genomic_DNA"/>
</dbReference>
<protein>
    <recommendedName>
        <fullName evidence="4">Serine/threonine protein kinase</fullName>
    </recommendedName>
</protein>
<keyword evidence="3" id="KW-1185">Reference proteome</keyword>
<feature type="compositionally biased region" description="Polar residues" evidence="1">
    <location>
        <begin position="39"/>
        <end position="54"/>
    </location>
</feature>
<feature type="non-terminal residue" evidence="2">
    <location>
        <position position="1"/>
    </location>
</feature>
<accession>A0ABT3LCG9</accession>
<feature type="compositionally biased region" description="Pro residues" evidence="1">
    <location>
        <begin position="1"/>
        <end position="11"/>
    </location>
</feature>
<evidence type="ECO:0000313" key="3">
    <source>
        <dbReference type="Proteomes" id="UP001526426"/>
    </source>
</evidence>
<dbReference type="Proteomes" id="UP001526426">
    <property type="component" value="Unassembled WGS sequence"/>
</dbReference>
<proteinExistence type="predicted"/>
<evidence type="ECO:0008006" key="4">
    <source>
        <dbReference type="Google" id="ProtNLM"/>
    </source>
</evidence>